<dbReference type="RefSeq" id="WP_304512534.1">
    <property type="nucleotide sequence ID" value="NZ_JAOSIK010000006.1"/>
</dbReference>
<dbReference type="Proteomes" id="UP001382955">
    <property type="component" value="Unassembled WGS sequence"/>
</dbReference>
<name>A0ABU8ZSZ5_9MOLU</name>
<evidence type="ECO:0000313" key="1">
    <source>
        <dbReference type="EMBL" id="MEK0311845.1"/>
    </source>
</evidence>
<organism evidence="1 2">
    <name type="scientific">Candidatus Phytoplasma fabacearum</name>
    <dbReference type="NCBI Taxonomy" id="2982628"/>
    <lineage>
        <taxon>Bacteria</taxon>
        <taxon>Bacillati</taxon>
        <taxon>Mycoplasmatota</taxon>
        <taxon>Mollicutes</taxon>
        <taxon>Acholeplasmatales</taxon>
        <taxon>Acholeplasmataceae</taxon>
        <taxon>Candidatus Phytoplasma</taxon>
        <taxon>16SrII (Peanut WB group)</taxon>
    </lineage>
</organism>
<comment type="caution">
    <text evidence="1">The sequence shown here is derived from an EMBL/GenBank/DDBJ whole genome shotgun (WGS) entry which is preliminary data.</text>
</comment>
<proteinExistence type="predicted"/>
<keyword evidence="2" id="KW-1185">Reference proteome</keyword>
<protein>
    <submittedName>
        <fullName evidence="1">Uncharacterized protein</fullName>
    </submittedName>
</protein>
<gene>
    <name evidence="1" type="ORF">OC725_00970</name>
</gene>
<sequence length="45" mass="5339">MFINQRNELIFNLVINSNGNVDYQNMTQLIVTNRQINLLTRKKTD</sequence>
<evidence type="ECO:0000313" key="2">
    <source>
        <dbReference type="Proteomes" id="UP001382955"/>
    </source>
</evidence>
<dbReference type="EMBL" id="JAOSIK010000006">
    <property type="protein sequence ID" value="MEK0311845.1"/>
    <property type="molecule type" value="Genomic_DNA"/>
</dbReference>
<accession>A0ABU8ZSZ5</accession>
<reference evidence="1 2" key="1">
    <citation type="journal article" date="2023" name="Int. J. Syst. Evol. Microbiol.">
        <title>The observation of taxonomic boundaries for the 16SrII and 16SrXXV phytoplasmas using genome-based delimitation.</title>
        <authorList>
            <person name="Rodrigues Jardim B."/>
            <person name="Tran-Nguyen L.T.T."/>
            <person name="Gambley C."/>
            <person name="Al-Sadi A.M."/>
            <person name="Al-Subhi A.M."/>
            <person name="Foissac X."/>
            <person name="Salar P."/>
            <person name="Cai H."/>
            <person name="Yang J.Y."/>
            <person name="Davis R."/>
            <person name="Jones L."/>
            <person name="Rodoni B."/>
            <person name="Constable F.E."/>
        </authorList>
    </citation>
    <scope>NUCLEOTIDE SEQUENCE [LARGE SCALE GENOMIC DNA]</scope>
    <source>
        <strain evidence="1">BAWM-322</strain>
    </source>
</reference>